<dbReference type="Pfam" id="PF00746">
    <property type="entry name" value="Gram_pos_anchor"/>
    <property type="match status" value="1"/>
</dbReference>
<keyword evidence="1" id="KW-0134">Cell wall</keyword>
<keyword evidence="6" id="KW-0812">Transmembrane</keyword>
<evidence type="ECO:0000256" key="5">
    <source>
        <dbReference type="SAM" id="MobiDB-lite"/>
    </source>
</evidence>
<comment type="caution">
    <text evidence="9">The sequence shown here is derived from an EMBL/GenBank/DDBJ whole genome shotgun (WGS) entry which is preliminary data.</text>
</comment>
<dbReference type="AlphaFoldDB" id="A0AAP3Z1Q7"/>
<accession>A0AAP3Z1Q7</accession>
<keyword evidence="6" id="KW-0472">Membrane</keyword>
<feature type="domain" description="Gram-positive cocci surface proteins LPxTG" evidence="8">
    <location>
        <begin position="77"/>
        <end position="112"/>
    </location>
</feature>
<evidence type="ECO:0000256" key="6">
    <source>
        <dbReference type="SAM" id="Phobius"/>
    </source>
</evidence>
<evidence type="ECO:0000256" key="7">
    <source>
        <dbReference type="SAM" id="SignalP"/>
    </source>
</evidence>
<dbReference type="Proteomes" id="UP001152598">
    <property type="component" value="Unassembled WGS sequence"/>
</dbReference>
<evidence type="ECO:0000256" key="3">
    <source>
        <dbReference type="ARBA" id="ARBA00022729"/>
    </source>
</evidence>
<feature type="region of interest" description="Disordered" evidence="5">
    <location>
        <begin position="39"/>
        <end position="70"/>
    </location>
</feature>
<dbReference type="NCBIfam" id="TIGR01167">
    <property type="entry name" value="LPXTG_anchor"/>
    <property type="match status" value="1"/>
</dbReference>
<keyword evidence="3 7" id="KW-0732">Signal</keyword>
<evidence type="ECO:0000313" key="9">
    <source>
        <dbReference type="EMBL" id="MDG4976768.1"/>
    </source>
</evidence>
<proteinExistence type="predicted"/>
<feature type="signal peptide" evidence="7">
    <location>
        <begin position="1"/>
        <end position="23"/>
    </location>
</feature>
<feature type="transmembrane region" description="Helical" evidence="6">
    <location>
        <begin position="90"/>
        <end position="106"/>
    </location>
</feature>
<name>A0AAP3Z1Q7_9LACT</name>
<organism evidence="9 10">
    <name type="scientific">Lactococcus lactis</name>
    <dbReference type="NCBI Taxonomy" id="1358"/>
    <lineage>
        <taxon>Bacteria</taxon>
        <taxon>Bacillati</taxon>
        <taxon>Bacillota</taxon>
        <taxon>Bacilli</taxon>
        <taxon>Lactobacillales</taxon>
        <taxon>Streptococcaceae</taxon>
        <taxon>Lactococcus</taxon>
    </lineage>
</organism>
<evidence type="ECO:0000313" key="10">
    <source>
        <dbReference type="Proteomes" id="UP001152598"/>
    </source>
</evidence>
<evidence type="ECO:0000256" key="1">
    <source>
        <dbReference type="ARBA" id="ARBA00022512"/>
    </source>
</evidence>
<protein>
    <submittedName>
        <fullName evidence="9">LPXTG cell wall anchor domain-containing protein</fullName>
    </submittedName>
</protein>
<keyword evidence="2" id="KW-0964">Secreted</keyword>
<reference evidence="9" key="2">
    <citation type="journal article" date="2023" name="Food Microbiol.">
        <title>Evaluation of the fermentation potential of lactic acid bacteria isolated from herbs, fruits and vegetables as starter cultures in nut-based milk alternatives.</title>
        <authorList>
            <person name="Huang W."/>
            <person name="Dong A."/>
            <person name="Pham H.T."/>
            <person name="Zhou C."/>
            <person name="Huo Z."/>
            <person name="Watjen A.P."/>
            <person name="Prakash S."/>
            <person name="Bang-Berthelsen C.H."/>
            <person name="Turner M.S."/>
        </authorList>
    </citation>
    <scope>NUCLEOTIDE SEQUENCE</scope>
    <source>
        <strain evidence="9">54</strain>
    </source>
</reference>
<dbReference type="InterPro" id="IPR019931">
    <property type="entry name" value="LPXTG_anchor"/>
</dbReference>
<evidence type="ECO:0000256" key="2">
    <source>
        <dbReference type="ARBA" id="ARBA00022525"/>
    </source>
</evidence>
<gene>
    <name evidence="9" type="ORF">OGZ50_08495</name>
</gene>
<feature type="chain" id="PRO_5042951767" evidence="7">
    <location>
        <begin position="24"/>
        <end position="118"/>
    </location>
</feature>
<reference evidence="9" key="1">
    <citation type="submission" date="2022-10" db="EMBL/GenBank/DDBJ databases">
        <authorList>
            <person name="Turner M.S."/>
            <person name="Huang W."/>
        </authorList>
    </citation>
    <scope>NUCLEOTIDE SEQUENCE</scope>
    <source>
        <strain evidence="9">54</strain>
    </source>
</reference>
<evidence type="ECO:0000256" key="4">
    <source>
        <dbReference type="ARBA" id="ARBA00023088"/>
    </source>
</evidence>
<sequence>MTKFPVLGILVAMILLSSSPIRGQADTVASYGDTGSVGFTGKMPEKPTPPPEVTLPPAEKKEITPSPITVPNGGTQVVTLPATGDSSNKVYFVTALLFVAFIVLLFERIQKKASKINL</sequence>
<keyword evidence="4" id="KW-0572">Peptidoglycan-anchor</keyword>
<keyword evidence="6" id="KW-1133">Transmembrane helix</keyword>
<evidence type="ECO:0000259" key="8">
    <source>
        <dbReference type="Pfam" id="PF00746"/>
    </source>
</evidence>
<dbReference type="RefSeq" id="WP_012897937.1">
    <property type="nucleotide sequence ID" value="NZ_AP025700.1"/>
</dbReference>
<dbReference type="EMBL" id="JAOWLV010000004">
    <property type="protein sequence ID" value="MDG4976768.1"/>
    <property type="molecule type" value="Genomic_DNA"/>
</dbReference>